<reference evidence="1 2" key="1">
    <citation type="journal article" date="2019" name="New Phytol.">
        <title>Comparative genomics reveals unique wood-decay strategies and fruiting body development in the Schizophyllaceae.</title>
        <authorList>
            <person name="Almasi E."/>
            <person name="Sahu N."/>
            <person name="Krizsan K."/>
            <person name="Balint B."/>
            <person name="Kovacs G.M."/>
            <person name="Kiss B."/>
            <person name="Cseklye J."/>
            <person name="Drula E."/>
            <person name="Henrissat B."/>
            <person name="Nagy I."/>
            <person name="Chovatia M."/>
            <person name="Adam C."/>
            <person name="LaButti K."/>
            <person name="Lipzen A."/>
            <person name="Riley R."/>
            <person name="Grigoriev I.V."/>
            <person name="Nagy L.G."/>
        </authorList>
    </citation>
    <scope>NUCLEOTIDE SEQUENCE [LARGE SCALE GENOMIC DNA]</scope>
    <source>
        <strain evidence="1 2">NL-1724</strain>
    </source>
</reference>
<dbReference type="EMBL" id="VDMD01000008">
    <property type="protein sequence ID" value="TRM63814.1"/>
    <property type="molecule type" value="Genomic_DNA"/>
</dbReference>
<dbReference type="AlphaFoldDB" id="A0A550CGC0"/>
<keyword evidence="2" id="KW-1185">Reference proteome</keyword>
<dbReference type="STRING" id="97359.A0A550CGC0"/>
<proteinExistence type="predicted"/>
<gene>
    <name evidence="1" type="ORF">BD626DRAFT_492770</name>
</gene>
<dbReference type="Proteomes" id="UP000320762">
    <property type="component" value="Unassembled WGS sequence"/>
</dbReference>
<evidence type="ECO:0000313" key="1">
    <source>
        <dbReference type="EMBL" id="TRM63814.1"/>
    </source>
</evidence>
<organism evidence="1 2">
    <name type="scientific">Schizophyllum amplum</name>
    <dbReference type="NCBI Taxonomy" id="97359"/>
    <lineage>
        <taxon>Eukaryota</taxon>
        <taxon>Fungi</taxon>
        <taxon>Dikarya</taxon>
        <taxon>Basidiomycota</taxon>
        <taxon>Agaricomycotina</taxon>
        <taxon>Agaricomycetes</taxon>
        <taxon>Agaricomycetidae</taxon>
        <taxon>Agaricales</taxon>
        <taxon>Schizophyllaceae</taxon>
        <taxon>Schizophyllum</taxon>
    </lineage>
</organism>
<comment type="caution">
    <text evidence="1">The sequence shown here is derived from an EMBL/GenBank/DDBJ whole genome shotgun (WGS) entry which is preliminary data.</text>
</comment>
<evidence type="ECO:0000313" key="2">
    <source>
        <dbReference type="Proteomes" id="UP000320762"/>
    </source>
</evidence>
<protein>
    <submittedName>
        <fullName evidence="1">Uncharacterized protein</fullName>
    </submittedName>
</protein>
<accession>A0A550CGC0</accession>
<sequence>MIDDDTRHLQAYADTCLVLSGSHGLTVQCDSSVRLPTVLRMLLPHASRWRAVGLRGSFDDTLALSRSRRSFPSLRCVSIAIWTLSSASPGLFDFLTGSSQLNTLFVDALACDEDYFFAWFSLFLL</sequence>
<name>A0A550CGC0_9AGAR</name>